<name>A0ABD5ED69_9ACTN</name>
<reference evidence="2" key="1">
    <citation type="submission" date="2023-07" db="EMBL/GenBank/DDBJ databases">
        <title>30 novel species of actinomycetes from the DSMZ collection.</title>
        <authorList>
            <person name="Nouioui I."/>
        </authorList>
    </citation>
    <scope>NUCLEOTIDE SEQUENCE [LARGE SCALE GENOMIC DNA]</scope>
    <source>
        <strain evidence="2">DSM 41982</strain>
    </source>
</reference>
<gene>
    <name evidence="1" type="ORF">RM574_28085</name>
</gene>
<dbReference type="RefSeq" id="WP_175417858.1">
    <property type="nucleotide sequence ID" value="NZ_JAVRER010000073.1"/>
</dbReference>
<proteinExistence type="predicted"/>
<comment type="caution">
    <text evidence="1">The sequence shown here is derived from an EMBL/GenBank/DDBJ whole genome shotgun (WGS) entry which is preliminary data.</text>
</comment>
<dbReference type="EMBL" id="JAVRER010000073">
    <property type="protein sequence ID" value="MDT0419344.1"/>
    <property type="molecule type" value="Genomic_DNA"/>
</dbReference>
<dbReference type="Proteomes" id="UP001183607">
    <property type="component" value="Unassembled WGS sequence"/>
</dbReference>
<dbReference type="AlphaFoldDB" id="A0ABD5ED69"/>
<accession>A0ABD5ED69</accession>
<evidence type="ECO:0000313" key="2">
    <source>
        <dbReference type="Proteomes" id="UP001183607"/>
    </source>
</evidence>
<organism evidence="1 2">
    <name type="scientific">Streptomyces evansiae</name>
    <dbReference type="NCBI Taxonomy" id="3075535"/>
    <lineage>
        <taxon>Bacteria</taxon>
        <taxon>Bacillati</taxon>
        <taxon>Actinomycetota</taxon>
        <taxon>Actinomycetes</taxon>
        <taxon>Kitasatosporales</taxon>
        <taxon>Streptomycetaceae</taxon>
        <taxon>Streptomyces</taxon>
    </lineage>
</organism>
<sequence length="126" mass="13184">MTGSGYCVLPGGDVIVALTLPRPACGPLGGPAGAGRSADDASVRVLVRAKNRSRALTRLRNLGLRAVYLRGNIAPPTPDEITAVLHHPEGLLWRAAPDDPYELWHPIAALLRPQGALGAELGNRAA</sequence>
<evidence type="ECO:0000313" key="1">
    <source>
        <dbReference type="EMBL" id="MDT0419344.1"/>
    </source>
</evidence>
<protein>
    <submittedName>
        <fullName evidence="1">Uncharacterized protein</fullName>
    </submittedName>
</protein>